<evidence type="ECO:0000313" key="1">
    <source>
        <dbReference type="EMBL" id="KAF4400875.1"/>
    </source>
</evidence>
<dbReference type="InterPro" id="IPR038765">
    <property type="entry name" value="Papain-like_cys_pep_sf"/>
</dbReference>
<gene>
    <name evidence="1" type="ORF">G4B88_004418</name>
</gene>
<evidence type="ECO:0008006" key="3">
    <source>
        <dbReference type="Google" id="ProtNLM"/>
    </source>
</evidence>
<accession>A0A7J6I0X9</accession>
<dbReference type="Gene3D" id="1.10.418.20">
    <property type="match status" value="1"/>
</dbReference>
<keyword evidence="2" id="KW-1185">Reference proteome</keyword>
<dbReference type="SUPFAM" id="SSF54001">
    <property type="entry name" value="Cysteine proteinases"/>
    <property type="match status" value="1"/>
</dbReference>
<proteinExistence type="predicted"/>
<sequence>MQSWIGVKARSTVPLNYDDWRHVDSKLKGKIWKDTYMHLGKFKSKTNISSNAIVFGKNGPEIWTFACPKQPYNYECGYYVLTYIRDMLQHSNPITAIKAKFGGLSQYFEDDHLLPLRQQWLNCNFAEEFV</sequence>
<dbReference type="EMBL" id="JAATIQ010000014">
    <property type="protein sequence ID" value="KAF4400875.1"/>
    <property type="molecule type" value="Genomic_DNA"/>
</dbReference>
<dbReference type="Proteomes" id="UP000583929">
    <property type="component" value="Unassembled WGS sequence"/>
</dbReference>
<comment type="caution">
    <text evidence="1">The sequence shown here is derived from an EMBL/GenBank/DDBJ whole genome shotgun (WGS) entry which is preliminary data.</text>
</comment>
<dbReference type="AlphaFoldDB" id="A0A7J6I0X9"/>
<organism evidence="1 2">
    <name type="scientific">Cannabis sativa</name>
    <name type="common">Hemp</name>
    <name type="synonym">Marijuana</name>
    <dbReference type="NCBI Taxonomy" id="3483"/>
    <lineage>
        <taxon>Eukaryota</taxon>
        <taxon>Viridiplantae</taxon>
        <taxon>Streptophyta</taxon>
        <taxon>Embryophyta</taxon>
        <taxon>Tracheophyta</taxon>
        <taxon>Spermatophyta</taxon>
        <taxon>Magnoliopsida</taxon>
        <taxon>eudicotyledons</taxon>
        <taxon>Gunneridae</taxon>
        <taxon>Pentapetalae</taxon>
        <taxon>rosids</taxon>
        <taxon>fabids</taxon>
        <taxon>Rosales</taxon>
        <taxon>Cannabaceae</taxon>
        <taxon>Cannabis</taxon>
    </lineage>
</organism>
<protein>
    <recommendedName>
        <fullName evidence="3">Ubiquitin-like protease family profile domain-containing protein</fullName>
    </recommendedName>
</protein>
<name>A0A7J6I0X9_CANSA</name>
<reference evidence="1 2" key="1">
    <citation type="journal article" date="2020" name="bioRxiv">
        <title>Sequence and annotation of 42 cannabis genomes reveals extensive copy number variation in cannabinoid synthesis and pathogen resistance genes.</title>
        <authorList>
            <person name="Mckernan K.J."/>
            <person name="Helbert Y."/>
            <person name="Kane L.T."/>
            <person name="Ebling H."/>
            <person name="Zhang L."/>
            <person name="Liu B."/>
            <person name="Eaton Z."/>
            <person name="Mclaughlin S."/>
            <person name="Kingan S."/>
            <person name="Baybayan P."/>
            <person name="Concepcion G."/>
            <person name="Jordan M."/>
            <person name="Riva A."/>
            <person name="Barbazuk W."/>
            <person name="Harkins T."/>
        </authorList>
    </citation>
    <scope>NUCLEOTIDE SEQUENCE [LARGE SCALE GENOMIC DNA]</scope>
    <source>
        <strain evidence="2">cv. Jamaican Lion 4</strain>
        <tissue evidence="1">Leaf</tissue>
    </source>
</reference>
<evidence type="ECO:0000313" key="2">
    <source>
        <dbReference type="Proteomes" id="UP000583929"/>
    </source>
</evidence>